<name>A0A3S4RWZ2_9ACTO</name>
<dbReference type="OrthoDB" id="5512013at2"/>
<dbReference type="AlphaFoldDB" id="A0A3S4RWZ2"/>
<organism evidence="2 3">
    <name type="scientific">Actinomyces howellii</name>
    <dbReference type="NCBI Taxonomy" id="52771"/>
    <lineage>
        <taxon>Bacteria</taxon>
        <taxon>Bacillati</taxon>
        <taxon>Actinomycetota</taxon>
        <taxon>Actinomycetes</taxon>
        <taxon>Actinomycetales</taxon>
        <taxon>Actinomycetaceae</taxon>
        <taxon>Actinomyces</taxon>
    </lineage>
</organism>
<gene>
    <name evidence="2" type="ORF">NCTC11636_01606</name>
</gene>
<sequence length="289" mass="31367">MSKKKRQPRRSADKAPKKQQIPFVARPFEGVANEEGLVAMMQIIPAASARVRLTEEHGGTQVQLVTLLPDIVPALRRADGEVLVALQTSTHSGDASRDVAAALLSALELDKGSALVVNGLPEPGPRLQDVLDPTVVPVVSVSDTFDFWLDPEAATDPEARRAVEEVKDELPPTVPVPGVEHAYWCRMNGKEFVRWVRGEDEDAFFNAFARVHAARQSDLEEGARFIGAFRACGLAIPVWELNPGTEAEELTAPMQAMAERIDAALADDSPLDAAVRRAKAGIISRQVNL</sequence>
<protein>
    <recommendedName>
        <fullName evidence="1">DUF5926 domain-containing protein</fullName>
    </recommendedName>
</protein>
<evidence type="ECO:0000259" key="1">
    <source>
        <dbReference type="Pfam" id="PF19348"/>
    </source>
</evidence>
<dbReference type="Pfam" id="PF19348">
    <property type="entry name" value="DUF5926"/>
    <property type="match status" value="1"/>
</dbReference>
<dbReference type="InterPro" id="IPR045970">
    <property type="entry name" value="DUF5926"/>
</dbReference>
<evidence type="ECO:0000313" key="2">
    <source>
        <dbReference type="EMBL" id="VEG28567.1"/>
    </source>
</evidence>
<reference evidence="2 3" key="1">
    <citation type="submission" date="2018-12" db="EMBL/GenBank/DDBJ databases">
        <authorList>
            <consortium name="Pathogen Informatics"/>
        </authorList>
    </citation>
    <scope>NUCLEOTIDE SEQUENCE [LARGE SCALE GENOMIC DNA]</scope>
    <source>
        <strain evidence="2 3">NCTC11636</strain>
    </source>
</reference>
<dbReference type="RefSeq" id="WP_126382655.1">
    <property type="nucleotide sequence ID" value="NZ_LR134350.1"/>
</dbReference>
<dbReference type="Proteomes" id="UP000266895">
    <property type="component" value="Chromosome"/>
</dbReference>
<accession>A0A3S4RWZ2</accession>
<dbReference type="KEGG" id="ahw:NCTC11636_01606"/>
<dbReference type="EMBL" id="LR134350">
    <property type="protein sequence ID" value="VEG28567.1"/>
    <property type="molecule type" value="Genomic_DNA"/>
</dbReference>
<evidence type="ECO:0000313" key="3">
    <source>
        <dbReference type="Proteomes" id="UP000266895"/>
    </source>
</evidence>
<proteinExistence type="predicted"/>
<keyword evidence="3" id="KW-1185">Reference proteome</keyword>
<feature type="domain" description="DUF5926" evidence="1">
    <location>
        <begin position="27"/>
        <end position="289"/>
    </location>
</feature>